<accession>A0AAV7TMB9</accession>
<dbReference type="EMBL" id="JANPWB010000006">
    <property type="protein sequence ID" value="KAJ1177375.1"/>
    <property type="molecule type" value="Genomic_DNA"/>
</dbReference>
<feature type="region of interest" description="Disordered" evidence="1">
    <location>
        <begin position="62"/>
        <end position="98"/>
    </location>
</feature>
<gene>
    <name evidence="2" type="ORF">NDU88_002633</name>
</gene>
<sequence>MTAEGGNNLERPGGLRPLQSAALKMGSEGTRKAQDGGPQMEVLSVTQWILVTPILLPETRTADQQLNGAGSWAPATPDKESAPAAQHGAGQRTTCRLS</sequence>
<keyword evidence="3" id="KW-1185">Reference proteome</keyword>
<reference evidence="2" key="1">
    <citation type="journal article" date="2022" name="bioRxiv">
        <title>Sequencing and chromosome-scale assembly of the giantPleurodeles waltlgenome.</title>
        <authorList>
            <person name="Brown T."/>
            <person name="Elewa A."/>
            <person name="Iarovenko S."/>
            <person name="Subramanian E."/>
            <person name="Araus A.J."/>
            <person name="Petzold A."/>
            <person name="Susuki M."/>
            <person name="Suzuki K.-i.T."/>
            <person name="Hayashi T."/>
            <person name="Toyoda A."/>
            <person name="Oliveira C."/>
            <person name="Osipova E."/>
            <person name="Leigh N.D."/>
            <person name="Simon A."/>
            <person name="Yun M.H."/>
        </authorList>
    </citation>
    <scope>NUCLEOTIDE SEQUENCE</scope>
    <source>
        <strain evidence="2">20211129_DDA</strain>
        <tissue evidence="2">Liver</tissue>
    </source>
</reference>
<feature type="region of interest" description="Disordered" evidence="1">
    <location>
        <begin position="1"/>
        <end position="39"/>
    </location>
</feature>
<proteinExistence type="predicted"/>
<dbReference type="AlphaFoldDB" id="A0AAV7TMB9"/>
<protein>
    <submittedName>
        <fullName evidence="2">Uncharacterized protein</fullName>
    </submittedName>
</protein>
<evidence type="ECO:0000313" key="2">
    <source>
        <dbReference type="EMBL" id="KAJ1177375.1"/>
    </source>
</evidence>
<dbReference type="Proteomes" id="UP001066276">
    <property type="component" value="Chromosome 3_2"/>
</dbReference>
<evidence type="ECO:0000313" key="3">
    <source>
        <dbReference type="Proteomes" id="UP001066276"/>
    </source>
</evidence>
<name>A0AAV7TMB9_PLEWA</name>
<comment type="caution">
    <text evidence="2">The sequence shown here is derived from an EMBL/GenBank/DDBJ whole genome shotgun (WGS) entry which is preliminary data.</text>
</comment>
<organism evidence="2 3">
    <name type="scientific">Pleurodeles waltl</name>
    <name type="common">Iberian ribbed newt</name>
    <dbReference type="NCBI Taxonomy" id="8319"/>
    <lineage>
        <taxon>Eukaryota</taxon>
        <taxon>Metazoa</taxon>
        <taxon>Chordata</taxon>
        <taxon>Craniata</taxon>
        <taxon>Vertebrata</taxon>
        <taxon>Euteleostomi</taxon>
        <taxon>Amphibia</taxon>
        <taxon>Batrachia</taxon>
        <taxon>Caudata</taxon>
        <taxon>Salamandroidea</taxon>
        <taxon>Salamandridae</taxon>
        <taxon>Pleurodelinae</taxon>
        <taxon>Pleurodeles</taxon>
    </lineage>
</organism>
<evidence type="ECO:0000256" key="1">
    <source>
        <dbReference type="SAM" id="MobiDB-lite"/>
    </source>
</evidence>